<evidence type="ECO:0000256" key="3">
    <source>
        <dbReference type="ARBA" id="ARBA00022692"/>
    </source>
</evidence>
<evidence type="ECO:0000313" key="9">
    <source>
        <dbReference type="Proteomes" id="UP001164965"/>
    </source>
</evidence>
<dbReference type="RefSeq" id="WP_265382572.1">
    <property type="nucleotide sequence ID" value="NZ_CP110615.1"/>
</dbReference>
<feature type="transmembrane region" description="Helical" evidence="6">
    <location>
        <begin position="45"/>
        <end position="71"/>
    </location>
</feature>
<dbReference type="PANTHER" id="PTHR35007">
    <property type="entry name" value="INTEGRAL MEMBRANE PROTEIN-RELATED"/>
    <property type="match status" value="1"/>
</dbReference>
<dbReference type="PANTHER" id="PTHR35007:SF4">
    <property type="entry name" value="CONSERVED TRANSMEMBRANE PROTEIN-RELATED"/>
    <property type="match status" value="1"/>
</dbReference>
<evidence type="ECO:0000256" key="4">
    <source>
        <dbReference type="ARBA" id="ARBA00022989"/>
    </source>
</evidence>
<dbReference type="EMBL" id="CP110615">
    <property type="protein sequence ID" value="UZJ24465.1"/>
    <property type="molecule type" value="Genomic_DNA"/>
</dbReference>
<evidence type="ECO:0000256" key="5">
    <source>
        <dbReference type="ARBA" id="ARBA00023136"/>
    </source>
</evidence>
<dbReference type="Pfam" id="PF00482">
    <property type="entry name" value="T2SSF"/>
    <property type="match status" value="1"/>
</dbReference>
<sequence>MSAVLVALAAAVLVAPGSVGARRLRGLDPVAARPRTRPRTTSTLGTALVAAAVTALLVGPVPALAAALVATTAHRRLLARRTARRDARAATDLAAAVEVLVAELRVGAHPATACAVAAAEVGEPVHRVLAEAAARARLGGSAADGLHSGDPGLDTELDRVAAAWRVADERGVALAELLDAVRRDLVGRTRFRRRTEAGLAGARATATVLAGLPLLGIALGQAVGAAPVQLLLGSTGGGLLLLVGTVLVCAGLAWSGRITARVGAP</sequence>
<keyword evidence="5 6" id="KW-0472">Membrane</keyword>
<evidence type="ECO:0000259" key="7">
    <source>
        <dbReference type="Pfam" id="PF00482"/>
    </source>
</evidence>
<feature type="domain" description="Type II secretion system protein GspF" evidence="7">
    <location>
        <begin position="98"/>
        <end position="218"/>
    </location>
</feature>
<dbReference type="InterPro" id="IPR018076">
    <property type="entry name" value="T2SS_GspF_dom"/>
</dbReference>
<keyword evidence="2" id="KW-1003">Cell membrane</keyword>
<keyword evidence="4 6" id="KW-1133">Transmembrane helix</keyword>
<evidence type="ECO:0000256" key="1">
    <source>
        <dbReference type="ARBA" id="ARBA00004651"/>
    </source>
</evidence>
<evidence type="ECO:0000313" key="8">
    <source>
        <dbReference type="EMBL" id="UZJ24465.1"/>
    </source>
</evidence>
<comment type="subcellular location">
    <subcellularLocation>
        <location evidence="1">Cell membrane</location>
        <topology evidence="1">Multi-pass membrane protein</topology>
    </subcellularLocation>
</comment>
<gene>
    <name evidence="8" type="ORF">RHODO2019_15180</name>
</gene>
<accession>A0ABY6NYJ8</accession>
<keyword evidence="9" id="KW-1185">Reference proteome</keyword>
<protein>
    <submittedName>
        <fullName evidence="8">Type II secretion system F family protein</fullName>
    </submittedName>
</protein>
<feature type="transmembrane region" description="Helical" evidence="6">
    <location>
        <begin position="231"/>
        <end position="254"/>
    </location>
</feature>
<evidence type="ECO:0000256" key="2">
    <source>
        <dbReference type="ARBA" id="ARBA00022475"/>
    </source>
</evidence>
<feature type="transmembrane region" description="Helical" evidence="6">
    <location>
        <begin position="197"/>
        <end position="219"/>
    </location>
</feature>
<proteinExistence type="predicted"/>
<evidence type="ECO:0000256" key="6">
    <source>
        <dbReference type="SAM" id="Phobius"/>
    </source>
</evidence>
<name>A0ABY6NYJ8_9NOCA</name>
<dbReference type="Proteomes" id="UP001164965">
    <property type="component" value="Chromosome"/>
</dbReference>
<organism evidence="8 9">
    <name type="scientific">Rhodococcus antarcticus</name>
    <dbReference type="NCBI Taxonomy" id="2987751"/>
    <lineage>
        <taxon>Bacteria</taxon>
        <taxon>Bacillati</taxon>
        <taxon>Actinomycetota</taxon>
        <taxon>Actinomycetes</taxon>
        <taxon>Mycobacteriales</taxon>
        <taxon>Nocardiaceae</taxon>
        <taxon>Rhodococcus</taxon>
    </lineage>
</organism>
<reference evidence="8" key="1">
    <citation type="submission" date="2022-10" db="EMBL/GenBank/DDBJ databases">
        <title>Rhodococcus sp.75.</title>
        <authorList>
            <person name="Sun M."/>
        </authorList>
    </citation>
    <scope>NUCLEOTIDE SEQUENCE</scope>
    <source>
        <strain evidence="8">75</strain>
    </source>
</reference>
<keyword evidence="3 6" id="KW-0812">Transmembrane</keyword>